<evidence type="ECO:0000313" key="3">
    <source>
        <dbReference type="Proteomes" id="UP000293952"/>
    </source>
</evidence>
<reference evidence="2 3" key="1">
    <citation type="submission" date="2019-02" db="EMBL/GenBank/DDBJ databases">
        <title>Genome sequence of the sea-ice species Brumimicrobium glaciale.</title>
        <authorList>
            <person name="Bowman J.P."/>
        </authorList>
    </citation>
    <scope>NUCLEOTIDE SEQUENCE [LARGE SCALE GENOMIC DNA]</scope>
    <source>
        <strain evidence="2 3">IC156</strain>
    </source>
</reference>
<protein>
    <submittedName>
        <fullName evidence="2">Uncharacterized protein</fullName>
    </submittedName>
</protein>
<organism evidence="2 3">
    <name type="scientific">Brumimicrobium glaciale</name>
    <dbReference type="NCBI Taxonomy" id="200475"/>
    <lineage>
        <taxon>Bacteria</taxon>
        <taxon>Pseudomonadati</taxon>
        <taxon>Bacteroidota</taxon>
        <taxon>Flavobacteriia</taxon>
        <taxon>Flavobacteriales</taxon>
        <taxon>Crocinitomicaceae</taxon>
        <taxon>Brumimicrobium</taxon>
    </lineage>
</organism>
<keyword evidence="1" id="KW-0472">Membrane</keyword>
<sequence>MSRIKSILASKVTRNIGKVIFILLWIIVITFSFNFITESLSNYFDPEPDWDKVGISTIGTVSSIKTGRPNYTDFTFEVNGEEYMAPSSFSPYGLTYTEKYEILYSKENYEKIKVIEWRPIILEDEEIDFLEIEAKVTKLINSNPFSLDSDFSGIRFEFNLNGKTVDKTQSLPPYFRELYPNIEKVKTCKVKYWKYDPQRAILLLDECR</sequence>
<gene>
    <name evidence="2" type="ORF">ERX46_07100</name>
</gene>
<dbReference type="EMBL" id="SETE01000002">
    <property type="protein sequence ID" value="RYM35137.1"/>
    <property type="molecule type" value="Genomic_DNA"/>
</dbReference>
<dbReference type="RefSeq" id="WP_130093145.1">
    <property type="nucleotide sequence ID" value="NZ_SETE01000002.1"/>
</dbReference>
<keyword evidence="1" id="KW-0812">Transmembrane</keyword>
<keyword evidence="1" id="KW-1133">Transmembrane helix</keyword>
<keyword evidence="3" id="KW-1185">Reference proteome</keyword>
<accession>A0A4Q4KQH3</accession>
<evidence type="ECO:0000256" key="1">
    <source>
        <dbReference type="SAM" id="Phobius"/>
    </source>
</evidence>
<evidence type="ECO:0000313" key="2">
    <source>
        <dbReference type="EMBL" id="RYM35137.1"/>
    </source>
</evidence>
<feature type="transmembrane region" description="Helical" evidence="1">
    <location>
        <begin position="20"/>
        <end position="37"/>
    </location>
</feature>
<proteinExistence type="predicted"/>
<comment type="caution">
    <text evidence="2">The sequence shown here is derived from an EMBL/GenBank/DDBJ whole genome shotgun (WGS) entry which is preliminary data.</text>
</comment>
<dbReference type="AlphaFoldDB" id="A0A4Q4KQH3"/>
<name>A0A4Q4KQH3_9FLAO</name>
<dbReference type="Proteomes" id="UP000293952">
    <property type="component" value="Unassembled WGS sequence"/>
</dbReference>